<sequence>MFPVSTPEGSSPTEVVTQAEIFNTYEYFRIHVRSGIEETHSFRELVYLDVSEDWAGEVTRYVDSNHKLKVDCRINYNSMTKTFWVRVKPEAIHGCQVDWMRRQFTAWSTSGVLSSSEDWFLNPEIGTGTTMRDFQAPYTSSIKEPDYMLRCRDTRQPQLVIEASWAESWSRLLDDKHLWLAGGNGEVGAVLLLQWLKVGSLGKRVCGLVELYGVDEHGNIVMKQRESIFPVPPSEETAPVIPISRHMLFGTRSPGQAPTLSLDISRLREAATKALGLMGLLPA</sequence>
<dbReference type="OrthoDB" id="76567at2759"/>
<name>A0A3D8SLF4_9EURO</name>
<dbReference type="EMBL" id="PVWQ01000003">
    <property type="protein sequence ID" value="RDW87169.1"/>
    <property type="molecule type" value="Genomic_DNA"/>
</dbReference>
<dbReference type="Proteomes" id="UP000256690">
    <property type="component" value="Unassembled WGS sequence"/>
</dbReference>
<gene>
    <name evidence="1" type="ORF">DSM5745_03811</name>
</gene>
<evidence type="ECO:0000313" key="1">
    <source>
        <dbReference type="EMBL" id="RDW87169.1"/>
    </source>
</evidence>
<accession>A0A3D8SLF4</accession>
<protein>
    <submittedName>
        <fullName evidence="1">Uncharacterized protein</fullName>
    </submittedName>
</protein>
<proteinExistence type="predicted"/>
<dbReference type="RefSeq" id="XP_026606693.1">
    <property type="nucleotide sequence ID" value="XM_026745827.1"/>
</dbReference>
<dbReference type="AlphaFoldDB" id="A0A3D8SLF4"/>
<reference evidence="1 2" key="1">
    <citation type="journal article" date="2018" name="IMA Fungus">
        <title>IMA Genome-F 9: Draft genome sequence of Annulohypoxylon stygium, Aspergillus mulundensis, Berkeleyomyces basicola (syn. Thielaviopsis basicola), Ceratocystis smalleyi, two Cercospora beticola strains, Coleophoma cylindrospora, Fusarium fracticaudum, Phialophora cf. hyalina, and Morchella septimelata.</title>
        <authorList>
            <person name="Wingfield B.D."/>
            <person name="Bills G.F."/>
            <person name="Dong Y."/>
            <person name="Huang W."/>
            <person name="Nel W.J."/>
            <person name="Swalarsk-Parry B.S."/>
            <person name="Vaghefi N."/>
            <person name="Wilken P.M."/>
            <person name="An Z."/>
            <person name="de Beer Z.W."/>
            <person name="De Vos L."/>
            <person name="Chen L."/>
            <person name="Duong T.A."/>
            <person name="Gao Y."/>
            <person name="Hammerbacher A."/>
            <person name="Kikkert J.R."/>
            <person name="Li Y."/>
            <person name="Li H."/>
            <person name="Li K."/>
            <person name="Li Q."/>
            <person name="Liu X."/>
            <person name="Ma X."/>
            <person name="Naidoo K."/>
            <person name="Pethybridge S.J."/>
            <person name="Sun J."/>
            <person name="Steenkamp E.T."/>
            <person name="van der Nest M.A."/>
            <person name="van Wyk S."/>
            <person name="Wingfield M.J."/>
            <person name="Xiong C."/>
            <person name="Yue Q."/>
            <person name="Zhang X."/>
        </authorList>
    </citation>
    <scope>NUCLEOTIDE SEQUENCE [LARGE SCALE GENOMIC DNA]</scope>
    <source>
        <strain evidence="1 2">DSM 5745</strain>
    </source>
</reference>
<keyword evidence="2" id="KW-1185">Reference proteome</keyword>
<dbReference type="STRING" id="1810919.A0A3D8SLF4"/>
<comment type="caution">
    <text evidence="1">The sequence shown here is derived from an EMBL/GenBank/DDBJ whole genome shotgun (WGS) entry which is preliminary data.</text>
</comment>
<dbReference type="GeneID" id="38114181"/>
<evidence type="ECO:0000313" key="2">
    <source>
        <dbReference type="Proteomes" id="UP000256690"/>
    </source>
</evidence>
<organism evidence="1 2">
    <name type="scientific">Aspergillus mulundensis</name>
    <dbReference type="NCBI Taxonomy" id="1810919"/>
    <lineage>
        <taxon>Eukaryota</taxon>
        <taxon>Fungi</taxon>
        <taxon>Dikarya</taxon>
        <taxon>Ascomycota</taxon>
        <taxon>Pezizomycotina</taxon>
        <taxon>Eurotiomycetes</taxon>
        <taxon>Eurotiomycetidae</taxon>
        <taxon>Eurotiales</taxon>
        <taxon>Aspergillaceae</taxon>
        <taxon>Aspergillus</taxon>
        <taxon>Aspergillus subgen. Nidulantes</taxon>
    </lineage>
</organism>